<feature type="region of interest" description="Disordered" evidence="1">
    <location>
        <begin position="1"/>
        <end position="34"/>
    </location>
</feature>
<sequence length="92" mass="9890">MDNSGSSLPAGAESSSSDAGSSNPLGPARPQAADFDRVFGQEGRSAMLRLWQAEALEAVAKFKAQLQLLQPPTSETPDERNYHLTLSFRNVL</sequence>
<accession>A0A8R1YWX6</accession>
<evidence type="ECO:0000313" key="2">
    <source>
        <dbReference type="EnsemblMetazoa" id="PPA38356.1"/>
    </source>
</evidence>
<dbReference type="AlphaFoldDB" id="A0A2A6CFL2"/>
<organism evidence="2 3">
    <name type="scientific">Pristionchus pacificus</name>
    <name type="common">Parasitic nematode worm</name>
    <dbReference type="NCBI Taxonomy" id="54126"/>
    <lineage>
        <taxon>Eukaryota</taxon>
        <taxon>Metazoa</taxon>
        <taxon>Ecdysozoa</taxon>
        <taxon>Nematoda</taxon>
        <taxon>Chromadorea</taxon>
        <taxon>Rhabditida</taxon>
        <taxon>Rhabditina</taxon>
        <taxon>Diplogasteromorpha</taxon>
        <taxon>Diplogasteroidea</taxon>
        <taxon>Neodiplogasteridae</taxon>
        <taxon>Pristionchus</taxon>
    </lineage>
</organism>
<gene>
    <name evidence="2" type="primary">WBGene00276725</name>
</gene>
<feature type="compositionally biased region" description="Low complexity" evidence="1">
    <location>
        <begin position="1"/>
        <end position="22"/>
    </location>
</feature>
<protein>
    <submittedName>
        <fullName evidence="2">Uncharacterized protein</fullName>
    </submittedName>
</protein>
<keyword evidence="3" id="KW-1185">Reference proteome</keyword>
<proteinExistence type="predicted"/>
<evidence type="ECO:0000313" key="3">
    <source>
        <dbReference type="Proteomes" id="UP000005239"/>
    </source>
</evidence>
<accession>A0A2A6CFL2</accession>
<dbReference type="EnsemblMetazoa" id="PPA38356.1">
    <property type="protein sequence ID" value="PPA38356.1"/>
    <property type="gene ID" value="WBGene00276725"/>
</dbReference>
<name>A0A2A6CFL2_PRIPA</name>
<reference evidence="2" key="2">
    <citation type="submission" date="2022-06" db="UniProtKB">
        <authorList>
            <consortium name="EnsemblMetazoa"/>
        </authorList>
    </citation>
    <scope>IDENTIFICATION</scope>
    <source>
        <strain evidence="2">PS312</strain>
    </source>
</reference>
<reference evidence="3" key="1">
    <citation type="journal article" date="2008" name="Nat. Genet.">
        <title>The Pristionchus pacificus genome provides a unique perspective on nematode lifestyle and parasitism.</title>
        <authorList>
            <person name="Dieterich C."/>
            <person name="Clifton S.W."/>
            <person name="Schuster L.N."/>
            <person name="Chinwalla A."/>
            <person name="Delehaunty K."/>
            <person name="Dinkelacker I."/>
            <person name="Fulton L."/>
            <person name="Fulton R."/>
            <person name="Godfrey J."/>
            <person name="Minx P."/>
            <person name="Mitreva M."/>
            <person name="Roeseler W."/>
            <person name="Tian H."/>
            <person name="Witte H."/>
            <person name="Yang S.P."/>
            <person name="Wilson R.K."/>
            <person name="Sommer R.J."/>
        </authorList>
    </citation>
    <scope>NUCLEOTIDE SEQUENCE [LARGE SCALE GENOMIC DNA]</scope>
    <source>
        <strain evidence="3">PS312</strain>
    </source>
</reference>
<dbReference type="Proteomes" id="UP000005239">
    <property type="component" value="Unassembled WGS sequence"/>
</dbReference>
<evidence type="ECO:0000256" key="1">
    <source>
        <dbReference type="SAM" id="MobiDB-lite"/>
    </source>
</evidence>